<reference evidence="3 4" key="1">
    <citation type="journal article" date="2006" name="Science">
        <title>Genome of rice cluster I archaea -- the key methane producers in the rice rhizosphere.</title>
        <authorList>
            <person name="Erkel C."/>
            <person name="Kube M."/>
            <person name="Reinhardt R."/>
            <person name="Liesack W."/>
        </authorList>
    </citation>
    <scope>NUCLEOTIDE SEQUENCE [LARGE SCALE GENOMIC DNA]</scope>
    <source>
        <strain evidence="4">DSM 22066 / NBRC 105507 / MRE50</strain>
    </source>
</reference>
<organism evidence="3 4">
    <name type="scientific">Methanocella arvoryzae (strain DSM 22066 / NBRC 105507 / MRE50)</name>
    <dbReference type="NCBI Taxonomy" id="351160"/>
    <lineage>
        <taxon>Archaea</taxon>
        <taxon>Methanobacteriati</taxon>
        <taxon>Methanobacteriota</taxon>
        <taxon>Stenosarchaea group</taxon>
        <taxon>Methanomicrobia</taxon>
        <taxon>Methanocellales</taxon>
        <taxon>Methanocellaceae</taxon>
        <taxon>Methanocella</taxon>
    </lineage>
</organism>
<dbReference type="InterPro" id="IPR001387">
    <property type="entry name" value="Cro/C1-type_HTH"/>
</dbReference>
<dbReference type="OrthoDB" id="67699at2157"/>
<accession>Q0W7M0</accession>
<dbReference type="EMBL" id="AM114193">
    <property type="protein sequence ID" value="CAJ35623.1"/>
    <property type="molecule type" value="Genomic_DNA"/>
</dbReference>
<dbReference type="eggNOG" id="arCOG01864">
    <property type="taxonomic scope" value="Archaea"/>
</dbReference>
<dbReference type="GO" id="GO:0003677">
    <property type="term" value="F:DNA binding"/>
    <property type="evidence" value="ECO:0007669"/>
    <property type="project" value="UniProtKB-KW"/>
</dbReference>
<name>Q0W7M0_METAR</name>
<dbReference type="Gene3D" id="1.10.260.40">
    <property type="entry name" value="lambda repressor-like DNA-binding domains"/>
    <property type="match status" value="1"/>
</dbReference>
<dbReference type="Proteomes" id="UP000000663">
    <property type="component" value="Chromosome"/>
</dbReference>
<evidence type="ECO:0000313" key="3">
    <source>
        <dbReference type="EMBL" id="CAJ35623.1"/>
    </source>
</evidence>
<sequence length="68" mass="7889">MINHLKELRARHNMTQEDLAQKVGVSRQTIVAIEKQKYDPSLSLAFRLARCFGVKIEDIFEEDTDVQN</sequence>
<feature type="domain" description="HTH cro/C1-type" evidence="2">
    <location>
        <begin position="5"/>
        <end position="59"/>
    </location>
</feature>
<gene>
    <name evidence="3" type="ORF">RCIX125</name>
</gene>
<dbReference type="CDD" id="cd00093">
    <property type="entry name" value="HTH_XRE"/>
    <property type="match status" value="1"/>
</dbReference>
<dbReference type="GeneID" id="5145579"/>
<proteinExistence type="predicted"/>
<dbReference type="SUPFAM" id="SSF47413">
    <property type="entry name" value="lambda repressor-like DNA-binding domains"/>
    <property type="match status" value="1"/>
</dbReference>
<protein>
    <submittedName>
        <fullName evidence="3">Transcription regulator</fullName>
    </submittedName>
</protein>
<dbReference type="KEGG" id="rci:RCIX125"/>
<dbReference type="PROSITE" id="PS50943">
    <property type="entry name" value="HTH_CROC1"/>
    <property type="match status" value="1"/>
</dbReference>
<evidence type="ECO:0000313" key="4">
    <source>
        <dbReference type="Proteomes" id="UP000000663"/>
    </source>
</evidence>
<dbReference type="PANTHER" id="PTHR46558:SF4">
    <property type="entry name" value="DNA-BIDING PHAGE PROTEIN"/>
    <property type="match status" value="1"/>
</dbReference>
<evidence type="ECO:0000259" key="2">
    <source>
        <dbReference type="PROSITE" id="PS50943"/>
    </source>
</evidence>
<dbReference type="STRING" id="351160.RCIX125"/>
<keyword evidence="4" id="KW-1185">Reference proteome</keyword>
<dbReference type="SMART" id="SM00530">
    <property type="entry name" value="HTH_XRE"/>
    <property type="match status" value="1"/>
</dbReference>
<dbReference type="InterPro" id="IPR010982">
    <property type="entry name" value="Lambda_DNA-bd_dom_sf"/>
</dbReference>
<dbReference type="AlphaFoldDB" id="Q0W7M0"/>
<dbReference type="PANTHER" id="PTHR46558">
    <property type="entry name" value="TRACRIPTIONAL REGULATORY PROTEIN-RELATED-RELATED"/>
    <property type="match status" value="1"/>
</dbReference>
<dbReference type="Pfam" id="PF01381">
    <property type="entry name" value="HTH_3"/>
    <property type="match status" value="1"/>
</dbReference>
<keyword evidence="1" id="KW-0238">DNA-binding</keyword>
<evidence type="ECO:0000256" key="1">
    <source>
        <dbReference type="ARBA" id="ARBA00023125"/>
    </source>
</evidence>
<dbReference type="RefSeq" id="WP_012036873.1">
    <property type="nucleotide sequence ID" value="NC_009464.1"/>
</dbReference>